<evidence type="ECO:0000313" key="2">
    <source>
        <dbReference type="EMBL" id="KUM49076.1"/>
    </source>
</evidence>
<evidence type="ECO:0000256" key="1">
    <source>
        <dbReference type="SAM" id="MobiDB-lite"/>
    </source>
</evidence>
<organism evidence="2">
    <name type="scientific">Picea glauca</name>
    <name type="common">White spruce</name>
    <name type="synonym">Pinus glauca</name>
    <dbReference type="NCBI Taxonomy" id="3330"/>
    <lineage>
        <taxon>Eukaryota</taxon>
        <taxon>Viridiplantae</taxon>
        <taxon>Streptophyta</taxon>
        <taxon>Embryophyta</taxon>
        <taxon>Tracheophyta</taxon>
        <taxon>Spermatophyta</taxon>
        <taxon>Pinopsida</taxon>
        <taxon>Pinidae</taxon>
        <taxon>Conifers I</taxon>
        <taxon>Pinales</taxon>
        <taxon>Pinaceae</taxon>
        <taxon>Picea</taxon>
    </lineage>
</organism>
<keyword evidence="2" id="KW-0496">Mitochondrion</keyword>
<comment type="caution">
    <text evidence="2">The sequence shown here is derived from an EMBL/GenBank/DDBJ whole genome shotgun (WGS) entry which is preliminary data.</text>
</comment>
<feature type="compositionally biased region" description="Basic residues" evidence="1">
    <location>
        <begin position="229"/>
        <end position="242"/>
    </location>
</feature>
<protein>
    <submittedName>
        <fullName evidence="2">DNA polymerase</fullName>
    </submittedName>
</protein>
<geneLocation type="mitochondrion" evidence="2"/>
<sequence>MRLVAQKAEEYNKEVLSGLSVRMYMEGMQDKDVTLTYEEIDTKIWELINANIGDGDGDAEPQEVPAMGGSKRRYPDHVTALKPKGKDRQPFIVADTETVLVNDVHVPYAAGFLFVYPGKELEKYSAKIDLMSDQIASLQKLVGMDSQELSAQIASLQDQVASQAQMMASQAQMMASQAQMIAKLEAKLEDKQQSAAKLPEVPVIGPKTESPRLPPTRFNHPTLGNKGKSDKKLRRVQRRQNKKANQQPKPPKDKKPP</sequence>
<gene>
    <name evidence="2" type="primary">dpo</name>
    <name evidence="2" type="ORF">ABT39_MTgene4413</name>
</gene>
<reference evidence="2" key="1">
    <citation type="journal article" date="2015" name="Genome Biol. Evol.">
        <title>Organellar Genomes of White Spruce (Picea glauca): Assembly and Annotation.</title>
        <authorList>
            <person name="Jackman S.D."/>
            <person name="Warren R.L."/>
            <person name="Gibb E.A."/>
            <person name="Vandervalk B.P."/>
            <person name="Mohamadi H."/>
            <person name="Chu J."/>
            <person name="Raymond A."/>
            <person name="Pleasance S."/>
            <person name="Coope R."/>
            <person name="Wildung M.R."/>
            <person name="Ritland C.E."/>
            <person name="Bousquet J."/>
            <person name="Jones S.J."/>
            <person name="Bohlmann J."/>
            <person name="Birol I."/>
        </authorList>
    </citation>
    <scope>NUCLEOTIDE SEQUENCE [LARGE SCALE GENOMIC DNA]</scope>
    <source>
        <tissue evidence="2">Flushing bud</tissue>
    </source>
</reference>
<name>A0A101M117_PICGL</name>
<accession>A0A101M117</accession>
<dbReference type="EMBL" id="LKAM01000004">
    <property type="protein sequence ID" value="KUM49076.1"/>
    <property type="molecule type" value="Genomic_DNA"/>
</dbReference>
<proteinExistence type="predicted"/>
<dbReference type="AlphaFoldDB" id="A0A101M117"/>
<feature type="region of interest" description="Disordered" evidence="1">
    <location>
        <begin position="193"/>
        <end position="257"/>
    </location>
</feature>